<dbReference type="GO" id="GO:0008233">
    <property type="term" value="F:peptidase activity"/>
    <property type="evidence" value="ECO:0007669"/>
    <property type="project" value="UniProtKB-KW"/>
</dbReference>
<keyword evidence="3" id="KW-0645">Protease</keyword>
<feature type="domain" description="Clp R" evidence="2">
    <location>
        <begin position="22"/>
        <end position="74"/>
    </location>
</feature>
<reference evidence="3 4" key="1">
    <citation type="submission" date="2023-08" db="EMBL/GenBank/DDBJ databases">
        <authorList>
            <person name="Girao M."/>
            <person name="Carvalho M.F."/>
        </authorList>
    </citation>
    <scope>NUCLEOTIDE SEQUENCE [LARGE SCALE GENOMIC DNA]</scope>
    <source>
        <strain evidence="3 4">CT-R113</strain>
    </source>
</reference>
<accession>A0ABU7K925</accession>
<keyword evidence="4" id="KW-1185">Reference proteome</keyword>
<comment type="caution">
    <text evidence="3">The sequence shown here is derived from an EMBL/GenBank/DDBJ whole genome shotgun (WGS) entry which is preliminary data.</text>
</comment>
<evidence type="ECO:0000313" key="3">
    <source>
        <dbReference type="EMBL" id="MEE2038751.1"/>
    </source>
</evidence>
<dbReference type="InterPro" id="IPR019587">
    <property type="entry name" value="Polyketide_cyclase/dehydratase"/>
</dbReference>
<protein>
    <submittedName>
        <fullName evidence="3">Clp protease N-terminal domain-containing protein</fullName>
    </submittedName>
</protein>
<feature type="region of interest" description="Disordered" evidence="1">
    <location>
        <begin position="146"/>
        <end position="180"/>
    </location>
</feature>
<keyword evidence="3" id="KW-0378">Hydrolase</keyword>
<dbReference type="Pfam" id="PF02861">
    <property type="entry name" value="Clp_N"/>
    <property type="match status" value="1"/>
</dbReference>
<dbReference type="SUPFAM" id="SSF81923">
    <property type="entry name" value="Double Clp-N motif"/>
    <property type="match status" value="1"/>
</dbReference>
<dbReference type="EMBL" id="JAUZMY010000015">
    <property type="protein sequence ID" value="MEE2038751.1"/>
    <property type="molecule type" value="Genomic_DNA"/>
</dbReference>
<sequence>MTNPSKQGLLSRGYDRAAIQGAASREAARAGRHEVGFEHLLLGILVNGGPGARLLMNAGVSLSEVRSAIGELLREDLSLLGIDAPVPAPSDGQPPGFLPLTPRLEEIEFDCPWAGGDAALLAALIDDEGGRVRRLLDRLDVDTDEIRRGLGEPSATPRAPEPSPANGSPADGQPPEGREYTTYDLEAPVSAQRVWQLVSDPERRSEWEPSAVSSRRLGGGVVELTTASGETVRETITHSVPDREVTWTRDPDSEASRTVRIVIEPVGDHAGLHLRMDWPNAVRGRIANRALRWISRNMLRAGAQAIAHAAAS</sequence>
<gene>
    <name evidence="3" type="ORF">Q8791_16120</name>
</gene>
<proteinExistence type="predicted"/>
<dbReference type="InterPro" id="IPR023393">
    <property type="entry name" value="START-like_dom_sf"/>
</dbReference>
<dbReference type="InterPro" id="IPR036628">
    <property type="entry name" value="Clp_N_dom_sf"/>
</dbReference>
<dbReference type="Gene3D" id="1.10.1780.10">
    <property type="entry name" value="Clp, N-terminal domain"/>
    <property type="match status" value="1"/>
</dbReference>
<evidence type="ECO:0000256" key="1">
    <source>
        <dbReference type="SAM" id="MobiDB-lite"/>
    </source>
</evidence>
<evidence type="ECO:0000259" key="2">
    <source>
        <dbReference type="Pfam" id="PF02861"/>
    </source>
</evidence>
<name>A0ABU7K925_9ACTN</name>
<dbReference type="Gene3D" id="3.30.530.20">
    <property type="match status" value="1"/>
</dbReference>
<dbReference type="Proteomes" id="UP001356095">
    <property type="component" value="Unassembled WGS sequence"/>
</dbReference>
<dbReference type="Pfam" id="PF10604">
    <property type="entry name" value="Polyketide_cyc2"/>
    <property type="match status" value="1"/>
</dbReference>
<organism evidence="3 4">
    <name type="scientific">Nocardiopsis codii</name>
    <dbReference type="NCBI Taxonomy" id="3065942"/>
    <lineage>
        <taxon>Bacteria</taxon>
        <taxon>Bacillati</taxon>
        <taxon>Actinomycetota</taxon>
        <taxon>Actinomycetes</taxon>
        <taxon>Streptosporangiales</taxon>
        <taxon>Nocardiopsidaceae</taxon>
        <taxon>Nocardiopsis</taxon>
    </lineage>
</organism>
<dbReference type="GO" id="GO:0006508">
    <property type="term" value="P:proteolysis"/>
    <property type="evidence" value="ECO:0007669"/>
    <property type="project" value="UniProtKB-KW"/>
</dbReference>
<dbReference type="InterPro" id="IPR004176">
    <property type="entry name" value="Clp_R_N"/>
</dbReference>
<dbReference type="SUPFAM" id="SSF55961">
    <property type="entry name" value="Bet v1-like"/>
    <property type="match status" value="1"/>
</dbReference>
<evidence type="ECO:0000313" key="4">
    <source>
        <dbReference type="Proteomes" id="UP001356095"/>
    </source>
</evidence>
<dbReference type="RefSeq" id="WP_330092531.1">
    <property type="nucleotide sequence ID" value="NZ_JAUZMY010000015.1"/>
</dbReference>